<reference evidence="2" key="1">
    <citation type="submission" date="2017-01" db="EMBL/GenBank/DDBJ databases">
        <authorList>
            <person name="Brunel B."/>
        </authorList>
    </citation>
    <scope>NUCLEOTIDE SEQUENCE [LARGE SCALE GENOMIC DNA]</scope>
</reference>
<dbReference type="Proteomes" id="UP000188388">
    <property type="component" value="Unassembled WGS sequence"/>
</dbReference>
<accession>A0A1R3V446</accession>
<gene>
    <name evidence="1" type="ORF">BQ8794_100044</name>
</gene>
<evidence type="ECO:0000313" key="1">
    <source>
        <dbReference type="EMBL" id="SIT53153.1"/>
    </source>
</evidence>
<name>A0A1R3V446_9HYPH</name>
<dbReference type="AlphaFoldDB" id="A0A1R3V446"/>
<protein>
    <submittedName>
        <fullName evidence="1">Uncharacterized protein</fullName>
    </submittedName>
</protein>
<dbReference type="STRING" id="1631249.BQ8794_100044"/>
<proteinExistence type="predicted"/>
<dbReference type="EMBL" id="FTPD01000002">
    <property type="protein sequence ID" value="SIT53153.1"/>
    <property type="molecule type" value="Genomic_DNA"/>
</dbReference>
<keyword evidence="2" id="KW-1185">Reference proteome</keyword>
<sequence length="260" mass="29369">MNATKRTKPVKVIKPIVVDQRAADLAEIDREIDRIEGQIKEKLAAFNADKEKHVLDQSQEKQDRLLAQVRTLRGHVDGLHKKRFAVELGDDLAEPKPAAGAAPAKQNRAWDLKPVQEPRYPDLPRTEENQKTFTETYERFTNYIIYQKFLGLKTASCHPDSVAHLEVVAIVAAMAEAGEYWNALRCVAIEKRLAEIESRATLSYKGVWDRDVAYRHGDVCTHQGSSWHCELDHAQGLQPGEGIGWKLMVKKGRDGKDARP</sequence>
<organism evidence="1 2">
    <name type="scientific">Mesorhizobium prunaredense</name>
    <dbReference type="NCBI Taxonomy" id="1631249"/>
    <lineage>
        <taxon>Bacteria</taxon>
        <taxon>Pseudomonadati</taxon>
        <taxon>Pseudomonadota</taxon>
        <taxon>Alphaproteobacteria</taxon>
        <taxon>Hyphomicrobiales</taxon>
        <taxon>Phyllobacteriaceae</taxon>
        <taxon>Mesorhizobium</taxon>
    </lineage>
</organism>
<evidence type="ECO:0000313" key="2">
    <source>
        <dbReference type="Proteomes" id="UP000188388"/>
    </source>
</evidence>